<name>A0A5E4QEU2_9NEOP</name>
<evidence type="ECO:0000313" key="6">
    <source>
        <dbReference type="Proteomes" id="UP000324832"/>
    </source>
</evidence>
<protein>
    <recommendedName>
        <fullName evidence="4">Peptidase M14 domain-containing protein</fullName>
    </recommendedName>
</protein>
<dbReference type="EMBL" id="FZQP02002526">
    <property type="protein sequence ID" value="VVC95996.1"/>
    <property type="molecule type" value="Genomic_DNA"/>
</dbReference>
<dbReference type="Gene3D" id="3.40.630.10">
    <property type="entry name" value="Zn peptidases"/>
    <property type="match status" value="2"/>
</dbReference>
<proteinExistence type="inferred from homology"/>
<gene>
    <name evidence="5" type="ORF">LSINAPIS_LOCUS7593</name>
</gene>
<dbReference type="Pfam" id="PF00246">
    <property type="entry name" value="Peptidase_M14"/>
    <property type="match status" value="2"/>
</dbReference>
<sequence length="153" mass="17454">MPVVNPDGYEHSHTHDRLWRKTRSRRDSEDYSGWLPWNWGRSECVGVDPDRNWDFHWGEQESSMDPCSDNYAGPNPFSEPETRAVGTAAEIRQPASGMSHDWAKARAGIKYSYHIDLRDSFGPYGFLLPGSQIVATARETWQAVRAIVDNLES</sequence>
<evidence type="ECO:0000259" key="4">
    <source>
        <dbReference type="PROSITE" id="PS52035"/>
    </source>
</evidence>
<dbReference type="SUPFAM" id="SSF53187">
    <property type="entry name" value="Zn-dependent exopeptidases"/>
    <property type="match status" value="1"/>
</dbReference>
<reference evidence="5 6" key="1">
    <citation type="submission" date="2017-07" db="EMBL/GenBank/DDBJ databases">
        <authorList>
            <person name="Talla V."/>
            <person name="Backstrom N."/>
        </authorList>
    </citation>
    <scope>NUCLEOTIDE SEQUENCE [LARGE SCALE GENOMIC DNA]</scope>
</reference>
<dbReference type="GO" id="GO:0004181">
    <property type="term" value="F:metallocarboxypeptidase activity"/>
    <property type="evidence" value="ECO:0007669"/>
    <property type="project" value="InterPro"/>
</dbReference>
<dbReference type="Proteomes" id="UP000324832">
    <property type="component" value="Unassembled WGS sequence"/>
</dbReference>
<dbReference type="GO" id="GO:0008270">
    <property type="term" value="F:zinc ion binding"/>
    <property type="evidence" value="ECO:0007669"/>
    <property type="project" value="InterPro"/>
</dbReference>
<organism evidence="5 6">
    <name type="scientific">Leptidea sinapis</name>
    <dbReference type="NCBI Taxonomy" id="189913"/>
    <lineage>
        <taxon>Eukaryota</taxon>
        <taxon>Metazoa</taxon>
        <taxon>Ecdysozoa</taxon>
        <taxon>Arthropoda</taxon>
        <taxon>Hexapoda</taxon>
        <taxon>Insecta</taxon>
        <taxon>Pterygota</taxon>
        <taxon>Neoptera</taxon>
        <taxon>Endopterygota</taxon>
        <taxon>Lepidoptera</taxon>
        <taxon>Glossata</taxon>
        <taxon>Ditrysia</taxon>
        <taxon>Papilionoidea</taxon>
        <taxon>Pieridae</taxon>
        <taxon>Dismorphiinae</taxon>
        <taxon>Leptidea</taxon>
    </lineage>
</organism>
<comment type="caution">
    <text evidence="3">Lacks conserved residue(s) required for the propagation of feature annotation.</text>
</comment>
<keyword evidence="6" id="KW-1185">Reference proteome</keyword>
<dbReference type="PANTHER" id="PTHR11705">
    <property type="entry name" value="PROTEASE FAMILY M14 CARBOXYPEPTIDASE A,B"/>
    <property type="match status" value="1"/>
</dbReference>
<comment type="cofactor">
    <cofactor evidence="1">
        <name>Zn(2+)</name>
        <dbReference type="ChEBI" id="CHEBI:29105"/>
    </cofactor>
</comment>
<dbReference type="GO" id="GO:0006508">
    <property type="term" value="P:proteolysis"/>
    <property type="evidence" value="ECO:0007669"/>
    <property type="project" value="InterPro"/>
</dbReference>
<comment type="similarity">
    <text evidence="2 3">Belongs to the peptidase M14 family.</text>
</comment>
<dbReference type="AlphaFoldDB" id="A0A5E4QEU2"/>
<evidence type="ECO:0000256" key="3">
    <source>
        <dbReference type="PROSITE-ProRule" id="PRU01379"/>
    </source>
</evidence>
<dbReference type="SMART" id="SM00631">
    <property type="entry name" value="Zn_pept"/>
    <property type="match status" value="1"/>
</dbReference>
<evidence type="ECO:0000256" key="2">
    <source>
        <dbReference type="ARBA" id="ARBA00005988"/>
    </source>
</evidence>
<accession>A0A5E4QEU2</accession>
<feature type="domain" description="Peptidase M14" evidence="4">
    <location>
        <begin position="1"/>
        <end position="153"/>
    </location>
</feature>
<dbReference type="PANTHER" id="PTHR11705:SF91">
    <property type="entry name" value="FI01817P-RELATED"/>
    <property type="match status" value="1"/>
</dbReference>
<dbReference type="PROSITE" id="PS52035">
    <property type="entry name" value="PEPTIDASE_M14"/>
    <property type="match status" value="1"/>
</dbReference>
<dbReference type="InterPro" id="IPR000834">
    <property type="entry name" value="Peptidase_M14"/>
</dbReference>
<evidence type="ECO:0000313" key="5">
    <source>
        <dbReference type="EMBL" id="VVC95996.1"/>
    </source>
</evidence>
<dbReference type="GO" id="GO:0005615">
    <property type="term" value="C:extracellular space"/>
    <property type="evidence" value="ECO:0007669"/>
    <property type="project" value="TreeGrafter"/>
</dbReference>
<evidence type="ECO:0000256" key="1">
    <source>
        <dbReference type="ARBA" id="ARBA00001947"/>
    </source>
</evidence>